<evidence type="ECO:0000313" key="2">
    <source>
        <dbReference type="Proteomes" id="UP001295684"/>
    </source>
</evidence>
<dbReference type="AlphaFoldDB" id="A0AAD2D5G3"/>
<keyword evidence="2" id="KW-1185">Reference proteome</keyword>
<gene>
    <name evidence="1" type="ORF">ECRASSUSDP1_LOCUS21962</name>
</gene>
<reference evidence="1" key="1">
    <citation type="submission" date="2023-07" db="EMBL/GenBank/DDBJ databases">
        <authorList>
            <consortium name="AG Swart"/>
            <person name="Singh M."/>
            <person name="Singh A."/>
            <person name="Seah K."/>
            <person name="Emmerich C."/>
        </authorList>
    </citation>
    <scope>NUCLEOTIDE SEQUENCE</scope>
    <source>
        <strain evidence="1">DP1</strain>
    </source>
</reference>
<dbReference type="Proteomes" id="UP001295684">
    <property type="component" value="Unassembled WGS sequence"/>
</dbReference>
<name>A0AAD2D5G3_EUPCR</name>
<evidence type="ECO:0000313" key="1">
    <source>
        <dbReference type="EMBL" id="CAI2380526.1"/>
    </source>
</evidence>
<proteinExistence type="predicted"/>
<protein>
    <submittedName>
        <fullName evidence="1">Uncharacterized protein</fullName>
    </submittedName>
</protein>
<accession>A0AAD2D5G3</accession>
<comment type="caution">
    <text evidence="1">The sequence shown here is derived from an EMBL/GenBank/DDBJ whole genome shotgun (WGS) entry which is preliminary data.</text>
</comment>
<sequence length="90" mass="9845">MGSNILFNLLMKSSSLACLSEKAFSKFFLTFRILERIGIGEVSLSSFIADSNLEEEGCSLLVSTMKPSNQCGHVPSSVGTSKVIFHLYHL</sequence>
<organism evidence="1 2">
    <name type="scientific">Euplotes crassus</name>
    <dbReference type="NCBI Taxonomy" id="5936"/>
    <lineage>
        <taxon>Eukaryota</taxon>
        <taxon>Sar</taxon>
        <taxon>Alveolata</taxon>
        <taxon>Ciliophora</taxon>
        <taxon>Intramacronucleata</taxon>
        <taxon>Spirotrichea</taxon>
        <taxon>Hypotrichia</taxon>
        <taxon>Euplotida</taxon>
        <taxon>Euplotidae</taxon>
        <taxon>Moneuplotes</taxon>
    </lineage>
</organism>
<dbReference type="EMBL" id="CAMPGE010022488">
    <property type="protein sequence ID" value="CAI2380526.1"/>
    <property type="molecule type" value="Genomic_DNA"/>
</dbReference>